<evidence type="ECO:0000313" key="3">
    <source>
        <dbReference type="Proteomes" id="UP000523431"/>
    </source>
</evidence>
<dbReference type="AlphaFoldDB" id="A0A7W6V9C1"/>
<evidence type="ECO:0000313" key="2">
    <source>
        <dbReference type="EMBL" id="MBB4534582.1"/>
    </source>
</evidence>
<reference evidence="3 4" key="1">
    <citation type="submission" date="2020-08" db="EMBL/GenBank/DDBJ databases">
        <title>Genomic Encyclopedia of Type Strains, Phase IV (KMG-V): Genome sequencing to study the core and pangenomes of soil and plant-associated prokaryotes.</title>
        <authorList>
            <person name="Whitman W."/>
        </authorList>
    </citation>
    <scope>NUCLEOTIDE SEQUENCE [LARGE SCALE GENOMIC DNA]</scope>
    <source>
        <strain evidence="1 4">SEMIA 471</strain>
        <strain evidence="2 3">SEMIA 489</strain>
    </source>
</reference>
<evidence type="ECO:0000313" key="1">
    <source>
        <dbReference type="EMBL" id="MBB4479224.1"/>
    </source>
</evidence>
<organism evidence="1 4">
    <name type="scientific">Rhizobium etli</name>
    <dbReference type="NCBI Taxonomy" id="29449"/>
    <lineage>
        <taxon>Bacteria</taxon>
        <taxon>Pseudomonadati</taxon>
        <taxon>Pseudomonadota</taxon>
        <taxon>Alphaproteobacteria</taxon>
        <taxon>Hyphomicrobiales</taxon>
        <taxon>Rhizobiaceae</taxon>
        <taxon>Rhizobium/Agrobacterium group</taxon>
        <taxon>Rhizobium</taxon>
    </lineage>
</organism>
<evidence type="ECO:0000313" key="4">
    <source>
        <dbReference type="Proteomes" id="UP000557344"/>
    </source>
</evidence>
<dbReference type="Proteomes" id="UP000557344">
    <property type="component" value="Unassembled WGS sequence"/>
</dbReference>
<protein>
    <submittedName>
        <fullName evidence="1">Uncharacterized protein</fullName>
    </submittedName>
</protein>
<accession>A0A7W6V9C1</accession>
<dbReference type="EMBL" id="JACIID010000002">
    <property type="protein sequence ID" value="MBB4534582.1"/>
    <property type="molecule type" value="Genomic_DNA"/>
</dbReference>
<proteinExistence type="predicted"/>
<sequence length="62" mass="6609">MSASALAALRCASKAITDLDENPPVRVAVTVNKEHTPHLPLLGRTARIIQLNSSVETFKLAA</sequence>
<dbReference type="Proteomes" id="UP000523431">
    <property type="component" value="Unassembled WGS sequence"/>
</dbReference>
<dbReference type="EMBL" id="JACIHU010000002">
    <property type="protein sequence ID" value="MBB4479224.1"/>
    <property type="molecule type" value="Genomic_DNA"/>
</dbReference>
<name>A0A7W6V9C1_RHIET</name>
<comment type="caution">
    <text evidence="1">The sequence shown here is derived from an EMBL/GenBank/DDBJ whole genome shotgun (WGS) entry which is preliminary data.</text>
</comment>
<gene>
    <name evidence="1" type="ORF">GGE46_001792</name>
    <name evidence="2" type="ORF">GGE57_001318</name>
</gene>